<proteinExistence type="predicted"/>
<dbReference type="RefSeq" id="WP_395119888.1">
    <property type="nucleotide sequence ID" value="NZ_CP170721.1"/>
</dbReference>
<dbReference type="AlphaFoldDB" id="A0AB74UW68"/>
<name>A0AB74UW68_9GAMM</name>
<evidence type="ECO:0000313" key="1">
    <source>
        <dbReference type="EMBL" id="XIA18923.1"/>
    </source>
</evidence>
<reference evidence="1" key="1">
    <citation type="submission" date="2024-10" db="EMBL/GenBank/DDBJ databases">
        <authorList>
            <person name="Lesea H.P."/>
            <person name="Kuehl J.V."/>
            <person name="Chandonia J.-M."/>
        </authorList>
    </citation>
    <scope>NUCLEOTIDE SEQUENCE</scope>
    <source>
        <strain evidence="1">FW102-FHT14D07</strain>
    </source>
</reference>
<gene>
    <name evidence="1" type="ORF">ACFYG5_01920</name>
</gene>
<organism evidence="1">
    <name type="scientific">Rhodanobacter sp. FW102-FHT14D07</name>
    <dbReference type="NCBI Taxonomy" id="3351462"/>
    <lineage>
        <taxon>Bacteria</taxon>
        <taxon>Pseudomonadati</taxon>
        <taxon>Pseudomonadota</taxon>
        <taxon>Gammaproteobacteria</taxon>
        <taxon>Lysobacterales</taxon>
        <taxon>Rhodanobacteraceae</taxon>
        <taxon>Rhodanobacter</taxon>
    </lineage>
</organism>
<sequence>MSNLPAFISPSTIRIKRLHKKALTALFQRYVSVDVVRDGHNLDDVIALVDSLPLIGNGMIRLRSSHESILLTNVAASQFTAVDPFRCETIRVMTERVG</sequence>
<dbReference type="EMBL" id="CP170721">
    <property type="protein sequence ID" value="XIA18923.1"/>
    <property type="molecule type" value="Genomic_DNA"/>
</dbReference>
<protein>
    <submittedName>
        <fullName evidence="1">Uncharacterized protein</fullName>
    </submittedName>
</protein>
<accession>A0AB74UW68</accession>